<evidence type="ECO:0000259" key="2">
    <source>
        <dbReference type="PROSITE" id="PS50229"/>
    </source>
</evidence>
<dbReference type="Gene3D" id="1.10.555.10">
    <property type="entry name" value="Rho GTPase activation protein"/>
    <property type="match status" value="1"/>
</dbReference>
<dbReference type="VEuPathDB" id="FungiDB:H257_00464"/>
<evidence type="ECO:0000259" key="3">
    <source>
        <dbReference type="PROSITE" id="PS50238"/>
    </source>
</evidence>
<evidence type="ECO:0000313" key="5">
    <source>
        <dbReference type="Proteomes" id="UP000283543"/>
    </source>
</evidence>
<name>A0A3R6X585_APHAT</name>
<feature type="domain" description="Rho-GAP" evidence="3">
    <location>
        <begin position="170"/>
        <end position="356"/>
    </location>
</feature>
<sequence>EVTVYSFKAALYSLDESSQEWLLSDTNDDPVAQYYVFMDNADVPKFRMVGWVEDSGDVVLNIALTKHCIWLPVNEYFVQFTTPDDITVGLSFADLEQAQEASTIVLRILQNLVNVATSESNNAPREYSEGGEVDALSKTTSELKEVIHMIQLVHIGLPLAWVGLNKQFGLPMEAMPKRVVDGYDSKIPAVLQMMKEYLVLHGGLETEGIFRLAPDKEQCSRVKDAINNGSFGGCNDVHIVANLIKVWFRDLPTSLFNVIPDKIMYKTCTLKTPESVMDMLADVPEASKIVILWLLDLMAEVVKHEKATKMSSKNMAIVLSPNLFSIESDNPMVALTMSQKVAEFTTVLLNARLALHHGYVK</sequence>
<protein>
    <recommendedName>
        <fullName evidence="6">Rho-GAP domain-containing protein</fullName>
    </recommendedName>
</protein>
<dbReference type="PANTHER" id="PTHR23177">
    <property type="entry name" value="MKIAA1688 PROTEIN"/>
    <property type="match status" value="1"/>
</dbReference>
<dbReference type="GO" id="GO:0005096">
    <property type="term" value="F:GTPase activator activity"/>
    <property type="evidence" value="ECO:0007669"/>
    <property type="project" value="UniProtKB-KW"/>
</dbReference>
<feature type="non-terminal residue" evidence="4">
    <location>
        <position position="1"/>
    </location>
</feature>
<dbReference type="InterPro" id="IPR000697">
    <property type="entry name" value="WH1/EVH1_dom"/>
</dbReference>
<feature type="domain" description="WH1" evidence="2">
    <location>
        <begin position="1"/>
        <end position="112"/>
    </location>
</feature>
<dbReference type="AlphaFoldDB" id="A0A3R6X585"/>
<dbReference type="InterPro" id="IPR008936">
    <property type="entry name" value="Rho_GTPase_activation_prot"/>
</dbReference>
<comment type="caution">
    <text evidence="4">The sequence shown here is derived from an EMBL/GenBank/DDBJ whole genome shotgun (WGS) entry which is preliminary data.</text>
</comment>
<dbReference type="PROSITE" id="PS50229">
    <property type="entry name" value="WH1"/>
    <property type="match status" value="1"/>
</dbReference>
<gene>
    <name evidence="4" type="ORF">DYB34_002686</name>
</gene>
<dbReference type="CDD" id="cd00159">
    <property type="entry name" value="RhoGAP"/>
    <property type="match status" value="1"/>
</dbReference>
<dbReference type="SMART" id="SM00324">
    <property type="entry name" value="RhoGAP"/>
    <property type="match status" value="1"/>
</dbReference>
<reference evidence="4 5" key="1">
    <citation type="submission" date="2018-08" db="EMBL/GenBank/DDBJ databases">
        <title>Aphanomyces genome sequencing and annotation.</title>
        <authorList>
            <person name="Minardi D."/>
            <person name="Oidtmann B."/>
            <person name="Van Der Giezen M."/>
            <person name="Studholme D.J."/>
        </authorList>
    </citation>
    <scope>NUCLEOTIDE SEQUENCE [LARGE SCALE GENOMIC DNA]</scope>
    <source>
        <strain evidence="4 5">Si</strain>
    </source>
</reference>
<dbReference type="InterPro" id="IPR044785">
    <property type="entry name" value="RopGAP1-5"/>
</dbReference>
<dbReference type="Pfam" id="PF00620">
    <property type="entry name" value="RhoGAP"/>
    <property type="match status" value="1"/>
</dbReference>
<dbReference type="Proteomes" id="UP000283543">
    <property type="component" value="Unassembled WGS sequence"/>
</dbReference>
<dbReference type="InterPro" id="IPR011993">
    <property type="entry name" value="PH-like_dom_sf"/>
</dbReference>
<evidence type="ECO:0000313" key="4">
    <source>
        <dbReference type="EMBL" id="RHY55481.1"/>
    </source>
</evidence>
<dbReference type="GO" id="GO:0007165">
    <property type="term" value="P:signal transduction"/>
    <property type="evidence" value="ECO:0007669"/>
    <property type="project" value="InterPro"/>
</dbReference>
<dbReference type="PROSITE" id="PS50238">
    <property type="entry name" value="RHOGAP"/>
    <property type="match status" value="1"/>
</dbReference>
<dbReference type="SUPFAM" id="SSF48350">
    <property type="entry name" value="GTPase activation domain, GAP"/>
    <property type="match status" value="1"/>
</dbReference>
<organism evidence="4 5">
    <name type="scientific">Aphanomyces astaci</name>
    <name type="common">Crayfish plague agent</name>
    <dbReference type="NCBI Taxonomy" id="112090"/>
    <lineage>
        <taxon>Eukaryota</taxon>
        <taxon>Sar</taxon>
        <taxon>Stramenopiles</taxon>
        <taxon>Oomycota</taxon>
        <taxon>Saprolegniomycetes</taxon>
        <taxon>Saprolegniales</taxon>
        <taxon>Verrucalvaceae</taxon>
        <taxon>Aphanomyces</taxon>
    </lineage>
</organism>
<proteinExistence type="predicted"/>
<dbReference type="InterPro" id="IPR000198">
    <property type="entry name" value="RhoGAP_dom"/>
</dbReference>
<dbReference type="Gene3D" id="2.30.29.30">
    <property type="entry name" value="Pleckstrin-homology domain (PH domain)/Phosphotyrosine-binding domain (PTB)"/>
    <property type="match status" value="1"/>
</dbReference>
<dbReference type="EMBL" id="QUTB01005441">
    <property type="protein sequence ID" value="RHY55481.1"/>
    <property type="molecule type" value="Genomic_DNA"/>
</dbReference>
<evidence type="ECO:0008006" key="6">
    <source>
        <dbReference type="Google" id="ProtNLM"/>
    </source>
</evidence>
<dbReference type="SUPFAM" id="SSF50729">
    <property type="entry name" value="PH domain-like"/>
    <property type="match status" value="1"/>
</dbReference>
<keyword evidence="1" id="KW-0343">GTPase activation</keyword>
<accession>A0A3R6X585</accession>
<evidence type="ECO:0000256" key="1">
    <source>
        <dbReference type="ARBA" id="ARBA00022468"/>
    </source>
</evidence>